<evidence type="ECO:0000313" key="2">
    <source>
        <dbReference type="Proteomes" id="UP001519343"/>
    </source>
</evidence>
<comment type="caution">
    <text evidence="1">The sequence shown here is derived from an EMBL/GenBank/DDBJ whole genome shotgun (WGS) entry which is preliminary data.</text>
</comment>
<organism evidence="1 2">
    <name type="scientific">Ammoniphilus resinae</name>
    <dbReference type="NCBI Taxonomy" id="861532"/>
    <lineage>
        <taxon>Bacteria</taxon>
        <taxon>Bacillati</taxon>
        <taxon>Bacillota</taxon>
        <taxon>Bacilli</taxon>
        <taxon>Bacillales</taxon>
        <taxon>Paenibacillaceae</taxon>
        <taxon>Aneurinibacillus group</taxon>
        <taxon>Ammoniphilus</taxon>
    </lineage>
</organism>
<reference evidence="1 2" key="1">
    <citation type="submission" date="2021-03" db="EMBL/GenBank/DDBJ databases">
        <title>Genomic Encyclopedia of Type Strains, Phase IV (KMG-IV): sequencing the most valuable type-strain genomes for metagenomic binning, comparative biology and taxonomic classification.</title>
        <authorList>
            <person name="Goeker M."/>
        </authorList>
    </citation>
    <scope>NUCLEOTIDE SEQUENCE [LARGE SCALE GENOMIC DNA]</scope>
    <source>
        <strain evidence="1 2">DSM 24738</strain>
    </source>
</reference>
<accession>A0ABS4GMH1</accession>
<proteinExistence type="predicted"/>
<gene>
    <name evidence="1" type="ORF">J2Z37_001471</name>
</gene>
<sequence>MRKRIQHRSHSTEQQIVSYKIPPREKQKEIQQILWNQKRLTMYSDCSQILHHGIYGLGAMFVCGGTTRTYSKKIYSRYVNKSTLGEYYAVAFTIQQVPSFLRDTKEVCPEYLKLFTDIEIQWDHLREEYQEAINDIQKQLAVLTLPFEISNMTNEEKRCNPFYRAAHNASRKAIGK</sequence>
<dbReference type="EMBL" id="JAGGKT010000003">
    <property type="protein sequence ID" value="MBP1931470.1"/>
    <property type="molecule type" value="Genomic_DNA"/>
</dbReference>
<evidence type="ECO:0000313" key="1">
    <source>
        <dbReference type="EMBL" id="MBP1931470.1"/>
    </source>
</evidence>
<keyword evidence="2" id="KW-1185">Reference proteome</keyword>
<name>A0ABS4GMH1_9BACL</name>
<dbReference type="RefSeq" id="WP_209809571.1">
    <property type="nucleotide sequence ID" value="NZ_JAGGKT010000003.1"/>
</dbReference>
<protein>
    <submittedName>
        <fullName evidence="1">Uncharacterized protein</fullName>
    </submittedName>
</protein>
<dbReference type="Proteomes" id="UP001519343">
    <property type="component" value="Unassembled WGS sequence"/>
</dbReference>